<dbReference type="AlphaFoldDB" id="A0A6M0QD89"/>
<keyword evidence="3" id="KW-1185">Reference proteome</keyword>
<name>A0A6M0QD89_9BACI</name>
<dbReference type="Proteomes" id="UP000481043">
    <property type="component" value="Unassembled WGS sequence"/>
</dbReference>
<dbReference type="Pfam" id="PF11553">
    <property type="entry name" value="DUF3231"/>
    <property type="match status" value="2"/>
</dbReference>
<accession>A0A6M0QD89</accession>
<feature type="transmembrane region" description="Helical" evidence="1">
    <location>
        <begin position="262"/>
        <end position="286"/>
    </location>
</feature>
<dbReference type="InterPro" id="IPR021617">
    <property type="entry name" value="DUF3231"/>
</dbReference>
<proteinExistence type="predicted"/>
<organism evidence="2 3">
    <name type="scientific">Bacillus mesophilus</name>
    <dbReference type="NCBI Taxonomy" id="1808955"/>
    <lineage>
        <taxon>Bacteria</taxon>
        <taxon>Bacillati</taxon>
        <taxon>Bacillota</taxon>
        <taxon>Bacilli</taxon>
        <taxon>Bacillales</taxon>
        <taxon>Bacillaceae</taxon>
        <taxon>Bacillus</taxon>
    </lineage>
</organism>
<evidence type="ECO:0000313" key="2">
    <source>
        <dbReference type="EMBL" id="NEY73739.1"/>
    </source>
</evidence>
<keyword evidence="1" id="KW-0812">Transmembrane</keyword>
<dbReference type="RefSeq" id="WP_163181566.1">
    <property type="nucleotide sequence ID" value="NZ_JAAIWM010000009.1"/>
</dbReference>
<dbReference type="EMBL" id="JAAIWM010000009">
    <property type="protein sequence ID" value="NEY73739.1"/>
    <property type="molecule type" value="Genomic_DNA"/>
</dbReference>
<dbReference type="Gene3D" id="1.20.1260.10">
    <property type="match status" value="2"/>
</dbReference>
<comment type="caution">
    <text evidence="2">The sequence shown here is derived from an EMBL/GenBank/DDBJ whole genome shotgun (WGS) entry which is preliminary data.</text>
</comment>
<protein>
    <submittedName>
        <fullName evidence="2">DUF3231 family protein</fullName>
    </submittedName>
</protein>
<reference evidence="2 3" key="1">
    <citation type="submission" date="2020-02" db="EMBL/GenBank/DDBJ databases">
        <title>Bacillus aquiflavi sp. nov., isolated from yellow water of strong flavor Chinese baijiu in Yibin region of China.</title>
        <authorList>
            <person name="Xie J."/>
        </authorList>
    </citation>
    <scope>NUCLEOTIDE SEQUENCE [LARGE SCALE GENOMIC DNA]</scope>
    <source>
        <strain evidence="2 3">SA4</strain>
    </source>
</reference>
<sequence length="337" mass="38180">MKEHNIELTSAEFGQLWCTYMNDSASIPILKYFLQGVDDLEIKPLIELALKMAQEHTEQIANIFINESYPIPIGFSDEDVNLDAPKLYSDTFILYFIRNLGKSALAAYGMAFSLVPRSDIVELFSTYIDETKNLEKSTKEVMLSKGLFIRSPYIAQPTRPDFIEKQSFLKGWFGERRTLTAVEISHLYMNHQNNTLGKALVLGFAQVAQSEELREFFVRGVELSKKIFEDLRTILEESTLPAPMTWDTEVKESTIAPISDKLMLFLINALTAISIGNMGGSLALCLRRDLTAKYANLIKDVGLYAEDGANIMIKNGWFERPPQAMDREFLTKGKSIK</sequence>
<evidence type="ECO:0000313" key="3">
    <source>
        <dbReference type="Proteomes" id="UP000481043"/>
    </source>
</evidence>
<keyword evidence="1" id="KW-0472">Membrane</keyword>
<evidence type="ECO:0000256" key="1">
    <source>
        <dbReference type="SAM" id="Phobius"/>
    </source>
</evidence>
<gene>
    <name evidence="2" type="ORF">G4D63_18655</name>
</gene>
<dbReference type="InterPro" id="IPR012347">
    <property type="entry name" value="Ferritin-like"/>
</dbReference>
<keyword evidence="1" id="KW-1133">Transmembrane helix</keyword>